<keyword evidence="1" id="KW-0732">Signal</keyword>
<protein>
    <recommendedName>
        <fullName evidence="3">Transmembrane protein</fullName>
    </recommendedName>
</protein>
<dbReference type="AlphaFoldDB" id="A0A396HUE0"/>
<evidence type="ECO:0008006" key="3">
    <source>
        <dbReference type="Google" id="ProtNLM"/>
    </source>
</evidence>
<feature type="signal peptide" evidence="1">
    <location>
        <begin position="1"/>
        <end position="16"/>
    </location>
</feature>
<reference evidence="2" key="1">
    <citation type="journal article" date="2018" name="Nat. Plants">
        <title>Whole-genome landscape of Medicago truncatula symbiotic genes.</title>
        <authorList>
            <person name="Pecrix Y."/>
            <person name="Gamas P."/>
            <person name="Carrere S."/>
        </authorList>
    </citation>
    <scope>NUCLEOTIDE SEQUENCE</scope>
    <source>
        <tissue evidence="2">Leaves</tissue>
    </source>
</reference>
<sequence>MWFAIFIVFLLKNKECVDFDFAYSYLFIGRKATCNVCLMACVVSI</sequence>
<evidence type="ECO:0000313" key="2">
    <source>
        <dbReference type="EMBL" id="RHN56962.1"/>
    </source>
</evidence>
<organism evidence="2">
    <name type="scientific">Medicago truncatula</name>
    <name type="common">Barrel medic</name>
    <name type="synonym">Medicago tribuloides</name>
    <dbReference type="NCBI Taxonomy" id="3880"/>
    <lineage>
        <taxon>Eukaryota</taxon>
        <taxon>Viridiplantae</taxon>
        <taxon>Streptophyta</taxon>
        <taxon>Embryophyta</taxon>
        <taxon>Tracheophyta</taxon>
        <taxon>Spermatophyta</taxon>
        <taxon>Magnoliopsida</taxon>
        <taxon>eudicotyledons</taxon>
        <taxon>Gunneridae</taxon>
        <taxon>Pentapetalae</taxon>
        <taxon>rosids</taxon>
        <taxon>fabids</taxon>
        <taxon>Fabales</taxon>
        <taxon>Fabaceae</taxon>
        <taxon>Papilionoideae</taxon>
        <taxon>50 kb inversion clade</taxon>
        <taxon>NPAAA clade</taxon>
        <taxon>Hologalegina</taxon>
        <taxon>IRL clade</taxon>
        <taxon>Trifolieae</taxon>
        <taxon>Medicago</taxon>
    </lineage>
</organism>
<dbReference type="Gramene" id="rna32434">
    <property type="protein sequence ID" value="RHN56962.1"/>
    <property type="gene ID" value="gene32434"/>
</dbReference>
<name>A0A396HUE0_MEDTR</name>
<gene>
    <name evidence="2" type="ORF">MtrunA17_Chr5g0435141</name>
</gene>
<proteinExistence type="predicted"/>
<comment type="caution">
    <text evidence="2">The sequence shown here is derived from an EMBL/GenBank/DDBJ whole genome shotgun (WGS) entry which is preliminary data.</text>
</comment>
<accession>A0A396HUE0</accession>
<feature type="chain" id="PRO_5017209916" description="Transmembrane protein" evidence="1">
    <location>
        <begin position="17"/>
        <end position="45"/>
    </location>
</feature>
<dbReference type="Proteomes" id="UP000265566">
    <property type="component" value="Chromosome 5"/>
</dbReference>
<dbReference type="EMBL" id="PSQE01000005">
    <property type="protein sequence ID" value="RHN56962.1"/>
    <property type="molecule type" value="Genomic_DNA"/>
</dbReference>
<evidence type="ECO:0000256" key="1">
    <source>
        <dbReference type="SAM" id="SignalP"/>
    </source>
</evidence>